<dbReference type="Gene3D" id="1.10.601.10">
    <property type="entry name" value="RNA Polymerase Primary Sigma Factor"/>
    <property type="match status" value="1"/>
</dbReference>
<keyword evidence="3 6" id="KW-0731">Sigma factor</keyword>
<evidence type="ECO:0000256" key="1">
    <source>
        <dbReference type="ARBA" id="ARBA00022490"/>
    </source>
</evidence>
<dbReference type="PANTHER" id="PTHR30603:SF60">
    <property type="entry name" value="RNA POLYMERASE SIGMA FACTOR RPOD"/>
    <property type="match status" value="1"/>
</dbReference>
<evidence type="ECO:0000256" key="6">
    <source>
        <dbReference type="HAMAP-Rule" id="MF_00963"/>
    </source>
</evidence>
<dbReference type="CDD" id="cd06171">
    <property type="entry name" value="Sigma70_r4"/>
    <property type="match status" value="1"/>
</dbReference>
<keyword evidence="7" id="KW-0175">Coiled coil</keyword>
<geneLocation type="plasmid" evidence="11 12">
    <name>unnamed1</name>
</geneLocation>
<dbReference type="PANTHER" id="PTHR30603">
    <property type="entry name" value="RNA POLYMERASE SIGMA FACTOR RPO"/>
    <property type="match status" value="1"/>
</dbReference>
<dbReference type="GO" id="GO:0016987">
    <property type="term" value="F:sigma factor activity"/>
    <property type="evidence" value="ECO:0007669"/>
    <property type="project" value="UniProtKB-UniRule"/>
</dbReference>
<comment type="similarity">
    <text evidence="6">Belongs to the sigma-70 factor family. RpoD/SigA subfamily.</text>
</comment>
<dbReference type="InterPro" id="IPR007627">
    <property type="entry name" value="RNA_pol_sigma70_r2"/>
</dbReference>
<dbReference type="InterPro" id="IPR012760">
    <property type="entry name" value="RNA_pol_sigma_RpoD_C"/>
</dbReference>
<dbReference type="FunFam" id="1.10.601.10:FF:000001">
    <property type="entry name" value="RNA polymerase sigma factor SigA"/>
    <property type="match status" value="1"/>
</dbReference>
<evidence type="ECO:0000256" key="4">
    <source>
        <dbReference type="ARBA" id="ARBA00023125"/>
    </source>
</evidence>
<dbReference type="Pfam" id="PF03979">
    <property type="entry name" value="Sigma70_r1_1"/>
    <property type="match status" value="1"/>
</dbReference>
<dbReference type="InterPro" id="IPR009042">
    <property type="entry name" value="RNA_pol_sigma70_r1_2"/>
</dbReference>
<evidence type="ECO:0000259" key="10">
    <source>
        <dbReference type="PROSITE" id="PS00716"/>
    </source>
</evidence>
<dbReference type="Pfam" id="PF04545">
    <property type="entry name" value="Sigma70_r4"/>
    <property type="match status" value="1"/>
</dbReference>
<evidence type="ECO:0000256" key="7">
    <source>
        <dbReference type="SAM" id="Coils"/>
    </source>
</evidence>
<feature type="region of interest" description="Sigma-70 factor domain-2" evidence="6">
    <location>
        <begin position="428"/>
        <end position="498"/>
    </location>
</feature>
<evidence type="ECO:0000259" key="9">
    <source>
        <dbReference type="PROSITE" id="PS00715"/>
    </source>
</evidence>
<dbReference type="InterPro" id="IPR007127">
    <property type="entry name" value="RNA_pol_sigma_70_r1_1"/>
</dbReference>
<dbReference type="InterPro" id="IPR028630">
    <property type="entry name" value="Sigma70_RpoD"/>
</dbReference>
<reference evidence="11 12" key="1">
    <citation type="submission" date="2019-05" db="EMBL/GenBank/DDBJ databases">
        <title>Pseudorhodobacter turbinis sp. nov., isolated from the gut of the Korean turban shell.</title>
        <authorList>
            <person name="Jeong Y.-S."/>
            <person name="Kang W.-R."/>
            <person name="Bae J.-W."/>
        </authorList>
    </citation>
    <scope>NUCLEOTIDE SEQUENCE [LARGE SCALE GENOMIC DNA]</scope>
    <source>
        <strain evidence="11 12">S12M18</strain>
        <plasmid evidence="11 12">unnamed1</plasmid>
    </source>
</reference>
<dbReference type="Pfam" id="PF04546">
    <property type="entry name" value="Sigma70_ner"/>
    <property type="match status" value="1"/>
</dbReference>
<dbReference type="KEGG" id="pseb:EOK75_14695"/>
<feature type="region of interest" description="Sigma-70 factor domain-4" evidence="6">
    <location>
        <begin position="596"/>
        <end position="649"/>
    </location>
</feature>
<dbReference type="AlphaFoldDB" id="A0A4P8EJ48"/>
<feature type="compositionally biased region" description="Basic and acidic residues" evidence="8">
    <location>
        <begin position="1"/>
        <end position="10"/>
    </location>
</feature>
<organism evidence="11 12">
    <name type="scientific">Pseudorhodobacter turbinis</name>
    <dbReference type="NCBI Taxonomy" id="2500533"/>
    <lineage>
        <taxon>Bacteria</taxon>
        <taxon>Pseudomonadati</taxon>
        <taxon>Pseudomonadota</taxon>
        <taxon>Alphaproteobacteria</taxon>
        <taxon>Rhodobacterales</taxon>
        <taxon>Paracoccaceae</taxon>
        <taxon>Pseudorhodobacter</taxon>
    </lineage>
</organism>
<keyword evidence="11" id="KW-0614">Plasmid</keyword>
<dbReference type="PRINTS" id="PR00046">
    <property type="entry name" value="SIGMA70FCT"/>
</dbReference>
<keyword evidence="1 6" id="KW-0963">Cytoplasm</keyword>
<feature type="short sequence motif" description="Interaction with polymerase core subunit RpoC" evidence="6">
    <location>
        <begin position="452"/>
        <end position="455"/>
    </location>
</feature>
<dbReference type="InterPro" id="IPR042189">
    <property type="entry name" value="RNA_pol_sigma_70_r1_1_sf"/>
</dbReference>
<feature type="region of interest" description="Disordered" evidence="8">
    <location>
        <begin position="186"/>
        <end position="238"/>
    </location>
</feature>
<evidence type="ECO:0000313" key="12">
    <source>
        <dbReference type="Proteomes" id="UP000298631"/>
    </source>
</evidence>
<dbReference type="InterPro" id="IPR013324">
    <property type="entry name" value="RNA_pol_sigma_r3/r4-like"/>
</dbReference>
<dbReference type="InterPro" id="IPR007630">
    <property type="entry name" value="RNA_pol_sigma70_r4"/>
</dbReference>
<dbReference type="RefSeq" id="WP_137194844.1">
    <property type="nucleotide sequence ID" value="NZ_CP039965.1"/>
</dbReference>
<dbReference type="InterPro" id="IPR014284">
    <property type="entry name" value="RNA_pol_sigma-70_dom"/>
</dbReference>
<comment type="function">
    <text evidence="6">Sigma factors are initiation factors that promote the attachment of RNA polymerase to specific initiation sites and are then released. This sigma factor is the primary sigma factor during exponential growth.</text>
</comment>
<dbReference type="FunFam" id="1.10.10.10:FF:000004">
    <property type="entry name" value="RNA polymerase sigma factor SigA"/>
    <property type="match status" value="1"/>
</dbReference>
<dbReference type="PROSITE" id="PS00716">
    <property type="entry name" value="SIGMA70_2"/>
    <property type="match status" value="1"/>
</dbReference>
<dbReference type="InterPro" id="IPR013325">
    <property type="entry name" value="RNA_pol_sigma_r2"/>
</dbReference>
<gene>
    <name evidence="6 11" type="primary">rpoD</name>
    <name evidence="11" type="ORF">EOK75_14695</name>
</gene>
<sequence length="662" mass="74747">MAAKDTDDSKQTNAEADSSLDMSQAAIKKMIADARERGYITYDQLNAVLPPEQVSSDQIEDVMSMLSEMGIQVTEEEEMEDSATAGELVVAGTGARDVALSNGATETLDRTDDPVRMYLREMGSVELLSREGEIAIAKRIEAGRNTMIAGLCESPLTFQAITIWRDELLSEDILLRDVIDLESTFDRGMDGEGEEGLVSGLPAGGEAAPKPQANTGPELDADGNPLSNNDDDDDDDEGANMSLAAMEAALKPRVLETLEVIAHDYAELAEMQDLRMSATMNQSDRFTNKEEDAYQKLRSEIVLLVNELHLHNNRIEALIDQLYGINRRIMSINSGMVKLADQARINRREFIDEYQGYELDPTWCDRMSAKEGRGWQALMEKSRPKVDELREEMAQVGSYVGVDISEFRRIVNQVQKGEKEARQAKKEMVEANLRLVISIAKKYTNRGLQFLDLIQEGNIGLMKAVDKFEYRRGYKFSTYATWWIRQAITRSIADQARTIRIPVHMIETINKLVRTGRQMLHEIGREPTPEELAEKLQMPLEKVRKVMKIAKEPISLETPIGDEEDSQLGDFIEDKNAVLPLDSAIQENLKETTTRVLASLTPREERVLRMRFGIGMNTDHTLEEVGQQFSVTRERIRQIEAKALRKLKHPSRSRKLRSFLDQ</sequence>
<feature type="domain" description="RNA polymerase sigma-70" evidence="10">
    <location>
        <begin position="621"/>
        <end position="647"/>
    </location>
</feature>
<dbReference type="PROSITE" id="PS00715">
    <property type="entry name" value="SIGMA70_1"/>
    <property type="match status" value="1"/>
</dbReference>
<dbReference type="HAMAP" id="MF_00963">
    <property type="entry name" value="Sigma70_RpoD_SigA"/>
    <property type="match status" value="1"/>
</dbReference>
<dbReference type="InterPro" id="IPR050239">
    <property type="entry name" value="Sigma-70_RNA_pol_init_factors"/>
</dbReference>
<comment type="subcellular location">
    <subcellularLocation>
        <location evidence="6">Cytoplasm</location>
    </subcellularLocation>
</comment>
<dbReference type="FunFam" id="1.10.10.10:FF:000002">
    <property type="entry name" value="RNA polymerase sigma factor SigA"/>
    <property type="match status" value="1"/>
</dbReference>
<dbReference type="NCBIfam" id="TIGR02937">
    <property type="entry name" value="sigma70-ECF"/>
    <property type="match status" value="1"/>
</dbReference>
<dbReference type="EMBL" id="CP039965">
    <property type="protein sequence ID" value="QCO57036.1"/>
    <property type="molecule type" value="Genomic_DNA"/>
</dbReference>
<feature type="compositionally biased region" description="Acidic residues" evidence="8">
    <location>
        <begin position="229"/>
        <end position="238"/>
    </location>
</feature>
<dbReference type="GO" id="GO:0003677">
    <property type="term" value="F:DNA binding"/>
    <property type="evidence" value="ECO:0007669"/>
    <property type="project" value="UniProtKB-UniRule"/>
</dbReference>
<dbReference type="Pfam" id="PF04539">
    <property type="entry name" value="Sigma70_r3"/>
    <property type="match status" value="1"/>
</dbReference>
<name>A0A4P8EJ48_9RHOB</name>
<protein>
    <recommendedName>
        <fullName evidence="6">RNA polymerase sigma factor RpoD</fullName>
    </recommendedName>
    <alternativeName>
        <fullName evidence="6">Sigma-70</fullName>
    </alternativeName>
</protein>
<evidence type="ECO:0000256" key="3">
    <source>
        <dbReference type="ARBA" id="ARBA00023082"/>
    </source>
</evidence>
<dbReference type="Pfam" id="PF04542">
    <property type="entry name" value="Sigma70_r2"/>
    <property type="match status" value="1"/>
</dbReference>
<keyword evidence="4 6" id="KW-0238">DNA-binding</keyword>
<dbReference type="Gene3D" id="1.10.220.120">
    <property type="entry name" value="Sigma-70 factor, region 1.1"/>
    <property type="match status" value="1"/>
</dbReference>
<dbReference type="NCBIfam" id="TIGR02393">
    <property type="entry name" value="RpoD_Cterm"/>
    <property type="match status" value="1"/>
</dbReference>
<dbReference type="InterPro" id="IPR036388">
    <property type="entry name" value="WH-like_DNA-bd_sf"/>
</dbReference>
<feature type="DNA-binding region" description="H-T-H motif" evidence="6">
    <location>
        <begin position="622"/>
        <end position="641"/>
    </location>
</feature>
<dbReference type="SUPFAM" id="SSF88946">
    <property type="entry name" value="Sigma2 domain of RNA polymerase sigma factors"/>
    <property type="match status" value="1"/>
</dbReference>
<feature type="compositionally biased region" description="Polar residues" evidence="8">
    <location>
        <begin position="11"/>
        <end position="21"/>
    </location>
</feature>
<evidence type="ECO:0000256" key="2">
    <source>
        <dbReference type="ARBA" id="ARBA00023015"/>
    </source>
</evidence>
<proteinExistence type="inferred from homology"/>
<dbReference type="SUPFAM" id="SSF88659">
    <property type="entry name" value="Sigma3 and sigma4 domains of RNA polymerase sigma factors"/>
    <property type="match status" value="2"/>
</dbReference>
<feature type="region of interest" description="Sigma-70 factor domain-3" evidence="6">
    <location>
        <begin position="507"/>
        <end position="583"/>
    </location>
</feature>
<evidence type="ECO:0000256" key="8">
    <source>
        <dbReference type="SAM" id="MobiDB-lite"/>
    </source>
</evidence>
<dbReference type="GO" id="GO:0005737">
    <property type="term" value="C:cytoplasm"/>
    <property type="evidence" value="ECO:0007669"/>
    <property type="project" value="UniProtKB-SubCell"/>
</dbReference>
<dbReference type="NCBIfam" id="NF004208">
    <property type="entry name" value="PRK05658.1"/>
    <property type="match status" value="1"/>
</dbReference>
<accession>A0A4P8EJ48</accession>
<dbReference type="Gene3D" id="1.10.10.10">
    <property type="entry name" value="Winged helix-like DNA-binding domain superfamily/Winged helix DNA-binding domain"/>
    <property type="match status" value="2"/>
</dbReference>
<keyword evidence="12" id="KW-1185">Reference proteome</keyword>
<feature type="coiled-coil region" evidence="7">
    <location>
        <begin position="407"/>
        <end position="434"/>
    </location>
</feature>
<evidence type="ECO:0000313" key="11">
    <source>
        <dbReference type="EMBL" id="QCO57036.1"/>
    </source>
</evidence>
<keyword evidence="5 6" id="KW-0804">Transcription</keyword>
<keyword evidence="2 6" id="KW-0805">Transcription regulation</keyword>
<dbReference type="InterPro" id="IPR000943">
    <property type="entry name" value="RNA_pol_sigma70"/>
</dbReference>
<comment type="subunit">
    <text evidence="6">Interacts transiently with the RNA polymerase catalytic core.</text>
</comment>
<dbReference type="GO" id="GO:0006352">
    <property type="term" value="P:DNA-templated transcription initiation"/>
    <property type="evidence" value="ECO:0007669"/>
    <property type="project" value="UniProtKB-UniRule"/>
</dbReference>
<evidence type="ECO:0000256" key="5">
    <source>
        <dbReference type="ARBA" id="ARBA00023163"/>
    </source>
</evidence>
<dbReference type="InterPro" id="IPR007624">
    <property type="entry name" value="RNA_pol_sigma70_r3"/>
</dbReference>
<dbReference type="OrthoDB" id="9809557at2"/>
<feature type="domain" description="RNA polymerase sigma-70" evidence="9">
    <location>
        <begin position="452"/>
        <end position="465"/>
    </location>
</feature>
<feature type="region of interest" description="Disordered" evidence="8">
    <location>
        <begin position="1"/>
        <end position="21"/>
    </location>
</feature>
<dbReference type="Pfam" id="PF00140">
    <property type="entry name" value="Sigma70_r1_2"/>
    <property type="match status" value="1"/>
</dbReference>
<dbReference type="Proteomes" id="UP000298631">
    <property type="component" value="Plasmid unnamed1"/>
</dbReference>
<dbReference type="InterPro" id="IPR007631">
    <property type="entry name" value="RNA_pol_sigma_70_non-ess"/>
</dbReference>